<dbReference type="EnsemblMetazoa" id="CPIJ006944-RA">
    <property type="protein sequence ID" value="CPIJ006944-PA"/>
    <property type="gene ID" value="CPIJ006944"/>
</dbReference>
<dbReference type="AlphaFoldDB" id="B0WJV7"/>
<evidence type="ECO:0000256" key="1">
    <source>
        <dbReference type="ARBA" id="ARBA00002860"/>
    </source>
</evidence>
<dbReference type="InterPro" id="IPR006875">
    <property type="entry name" value="Sarcoglycan"/>
</dbReference>
<evidence type="ECO:0000256" key="13">
    <source>
        <dbReference type="ARBA" id="ARBA00023180"/>
    </source>
</evidence>
<proteinExistence type="inferred from homology"/>
<dbReference type="STRING" id="7176.B0WJV7"/>
<reference evidence="18" key="2">
    <citation type="submission" date="2021-02" db="UniProtKB">
        <authorList>
            <consortium name="EnsemblMetazoa"/>
        </authorList>
    </citation>
    <scope>IDENTIFICATION</scope>
    <source>
        <strain evidence="18">JHB</strain>
    </source>
</reference>
<dbReference type="KEGG" id="cqu:CpipJ_CPIJ006944"/>
<dbReference type="OMA" id="KGVQGME"/>
<evidence type="ECO:0000256" key="5">
    <source>
        <dbReference type="ARBA" id="ARBA00015329"/>
    </source>
</evidence>
<dbReference type="GO" id="GO:0007517">
    <property type="term" value="P:muscle organ development"/>
    <property type="evidence" value="ECO:0007669"/>
    <property type="project" value="InterPro"/>
</dbReference>
<comment type="subunit">
    <text evidence="15">Cross-link to form 2 major subcomplexes: one consisting of SGCB, SGCD and SGCG and the other consisting of SGCB and SGCD. The association between SGCB and SGCG is particularly strong while SGCA is loosely associated with the other sarcoglycans.</text>
</comment>
<accession>B0WJV7</accession>
<comment type="function">
    <text evidence="1">Component of the sarcoglycan complex, a subcomplex of the dystrophin-glycoprotein complex which forms a link between the F-actin cytoskeleton and the extracellular matrix.</text>
</comment>
<feature type="transmembrane region" description="Helical" evidence="16">
    <location>
        <begin position="27"/>
        <end position="54"/>
    </location>
</feature>
<dbReference type="PANTHER" id="PTHR21142:SF2">
    <property type="entry name" value="BETA-SARCOGLYCAN"/>
    <property type="match status" value="1"/>
</dbReference>
<keyword evidence="9" id="KW-0735">Signal-anchor</keyword>
<dbReference type="GO" id="GO:0016012">
    <property type="term" value="C:sarcoglycan complex"/>
    <property type="evidence" value="ECO:0007669"/>
    <property type="project" value="InterPro"/>
</dbReference>
<evidence type="ECO:0000256" key="2">
    <source>
        <dbReference type="ARBA" id="ARBA00004245"/>
    </source>
</evidence>
<reference evidence="17" key="1">
    <citation type="submission" date="2007-03" db="EMBL/GenBank/DDBJ databases">
        <title>Annotation of Culex pipiens quinquefasciatus.</title>
        <authorList>
            <consortium name="The Broad Institute Genome Sequencing Platform"/>
            <person name="Atkinson P.W."/>
            <person name="Hemingway J."/>
            <person name="Christensen B.M."/>
            <person name="Higgs S."/>
            <person name="Kodira C."/>
            <person name="Hannick L."/>
            <person name="Megy K."/>
            <person name="O'Leary S."/>
            <person name="Pearson M."/>
            <person name="Haas B.J."/>
            <person name="Mauceli E."/>
            <person name="Wortman J.R."/>
            <person name="Lee N.H."/>
            <person name="Guigo R."/>
            <person name="Stanke M."/>
            <person name="Alvarado L."/>
            <person name="Amedeo P."/>
            <person name="Antoine C.H."/>
            <person name="Arensburger P."/>
            <person name="Bidwell S.L."/>
            <person name="Crawford M."/>
            <person name="Camaro F."/>
            <person name="Devon K."/>
            <person name="Engels R."/>
            <person name="Hammond M."/>
            <person name="Howarth C."/>
            <person name="Koehrsen M."/>
            <person name="Lawson D."/>
            <person name="Montgomery P."/>
            <person name="Nene V."/>
            <person name="Nusbaum C."/>
            <person name="Puiu D."/>
            <person name="Romero-Severson J."/>
            <person name="Severson D.W."/>
            <person name="Shumway M."/>
            <person name="Sisk P."/>
            <person name="Stolte C."/>
            <person name="Zeng Q."/>
            <person name="Eisenstadt E."/>
            <person name="Fraser-Liggett C."/>
            <person name="Strausberg R."/>
            <person name="Galagan J."/>
            <person name="Birren B."/>
            <person name="Collins F.H."/>
        </authorList>
    </citation>
    <scope>NUCLEOTIDE SEQUENCE [LARGE SCALE GENOMIC DNA]</scope>
    <source>
        <strain evidence="17">JHB</strain>
    </source>
</reference>
<evidence type="ECO:0000256" key="4">
    <source>
        <dbReference type="ARBA" id="ARBA00007574"/>
    </source>
</evidence>
<dbReference type="OrthoDB" id="5843723at2759"/>
<evidence type="ECO:0000256" key="6">
    <source>
        <dbReference type="ARBA" id="ARBA00022475"/>
    </source>
</evidence>
<evidence type="ECO:0000256" key="14">
    <source>
        <dbReference type="ARBA" id="ARBA00023212"/>
    </source>
</evidence>
<keyword evidence="19" id="KW-1185">Reference proteome</keyword>
<keyword evidence="8 16" id="KW-0812">Transmembrane</keyword>
<keyword evidence="6" id="KW-1003">Cell membrane</keyword>
<comment type="subcellular location">
    <subcellularLocation>
        <location evidence="3">Cell membrane</location>
        <location evidence="3">Sarcolemma</location>
        <topology evidence="3">Single-pass type II membrane protein</topology>
    </subcellularLocation>
    <subcellularLocation>
        <location evidence="2">Cytoplasm</location>
        <location evidence="2">Cytoskeleton</location>
    </subcellularLocation>
</comment>
<name>B0WJV7_CULQU</name>
<dbReference type="GO" id="GO:0042383">
    <property type="term" value="C:sarcolemma"/>
    <property type="evidence" value="ECO:0007669"/>
    <property type="project" value="UniProtKB-SubCell"/>
</dbReference>
<evidence type="ECO:0000313" key="17">
    <source>
        <dbReference type="EMBL" id="EDS29487.1"/>
    </source>
</evidence>
<gene>
    <name evidence="18" type="primary">6039376</name>
    <name evidence="17" type="ORF">CpipJ_CPIJ006944</name>
</gene>
<evidence type="ECO:0000256" key="7">
    <source>
        <dbReference type="ARBA" id="ARBA00022490"/>
    </source>
</evidence>
<keyword evidence="12" id="KW-1015">Disulfide bond</keyword>
<comment type="similarity">
    <text evidence="4">Belongs to the sarcoglycan beta/delta/gamma/zeta family.</text>
</comment>
<dbReference type="InterPro" id="IPR027659">
    <property type="entry name" value="Sgcb"/>
</dbReference>
<evidence type="ECO:0000256" key="10">
    <source>
        <dbReference type="ARBA" id="ARBA00022989"/>
    </source>
</evidence>
<evidence type="ECO:0000256" key="11">
    <source>
        <dbReference type="ARBA" id="ARBA00023136"/>
    </source>
</evidence>
<keyword evidence="14" id="KW-0206">Cytoskeleton</keyword>
<organism>
    <name type="scientific">Culex quinquefasciatus</name>
    <name type="common">Southern house mosquito</name>
    <name type="synonym">Culex pungens</name>
    <dbReference type="NCBI Taxonomy" id="7176"/>
    <lineage>
        <taxon>Eukaryota</taxon>
        <taxon>Metazoa</taxon>
        <taxon>Ecdysozoa</taxon>
        <taxon>Arthropoda</taxon>
        <taxon>Hexapoda</taxon>
        <taxon>Insecta</taxon>
        <taxon>Pterygota</taxon>
        <taxon>Neoptera</taxon>
        <taxon>Endopterygota</taxon>
        <taxon>Diptera</taxon>
        <taxon>Nematocera</taxon>
        <taxon>Culicoidea</taxon>
        <taxon>Culicidae</taxon>
        <taxon>Culicinae</taxon>
        <taxon>Culicini</taxon>
        <taxon>Culex</taxon>
        <taxon>Culex</taxon>
    </lineage>
</organism>
<dbReference type="InParanoid" id="B0WJV7"/>
<dbReference type="EMBL" id="DS231965">
    <property type="protein sequence ID" value="EDS29487.1"/>
    <property type="molecule type" value="Genomic_DNA"/>
</dbReference>
<keyword evidence="13" id="KW-0325">Glycoprotein</keyword>
<dbReference type="Pfam" id="PF04790">
    <property type="entry name" value="Sarcoglycan_1"/>
    <property type="match status" value="1"/>
</dbReference>
<keyword evidence="11 16" id="KW-0472">Membrane</keyword>
<protein>
    <recommendedName>
        <fullName evidence="5">Beta-sarcoglycan</fullName>
    </recommendedName>
</protein>
<keyword evidence="10 16" id="KW-1133">Transmembrane helix</keyword>
<dbReference type="VEuPathDB" id="VectorBase:CPIJ006944"/>
<dbReference type="HOGENOM" id="CLU_066515_0_0_1"/>
<evidence type="ECO:0000313" key="19">
    <source>
        <dbReference type="Proteomes" id="UP000002320"/>
    </source>
</evidence>
<keyword evidence="7" id="KW-0963">Cytoplasm</keyword>
<evidence type="ECO:0000256" key="8">
    <source>
        <dbReference type="ARBA" id="ARBA00022692"/>
    </source>
</evidence>
<evidence type="ECO:0000256" key="3">
    <source>
        <dbReference type="ARBA" id="ARBA00004274"/>
    </source>
</evidence>
<evidence type="ECO:0000256" key="15">
    <source>
        <dbReference type="ARBA" id="ARBA00026041"/>
    </source>
</evidence>
<dbReference type="VEuPathDB" id="VectorBase:CQUJHB003616"/>
<evidence type="ECO:0000256" key="12">
    <source>
        <dbReference type="ARBA" id="ARBA00023157"/>
    </source>
</evidence>
<sequence length="294" mass="32454">MGKADLQQQQQKYDMAKCQLYNEKNSFAFWIVIILLFSLALGNLCLTLTIAGVLKIYKGMENIELIQGAETVKFFGNIDFDRVLKVDGKLEGFHEEPVEISGDNGPVSISLVNRNAHPHNKIHLSKNGSILKGINHFEVKDGASGRQIFSTSRPTYNLPQGASMLHTNLINAARITSPINDTLKFQTRNRFTLKGTEGTRLEAKEILWSADQNIFLKSDNGSAVLLGANGIYVNVNSLPIVKSEHGLRAGTPTQFKLCVCFPQGRIFRIAVPKAHATAARVSCAHFSNWNDPCA</sequence>
<evidence type="ECO:0000313" key="18">
    <source>
        <dbReference type="EnsemblMetazoa" id="CPIJ006944-PA"/>
    </source>
</evidence>
<dbReference type="GO" id="GO:0005856">
    <property type="term" value="C:cytoskeleton"/>
    <property type="evidence" value="ECO:0007669"/>
    <property type="project" value="UniProtKB-SubCell"/>
</dbReference>
<dbReference type="FunCoup" id="B0WJV7">
    <property type="interactions" value="241"/>
</dbReference>
<evidence type="ECO:0000256" key="16">
    <source>
        <dbReference type="SAM" id="Phobius"/>
    </source>
</evidence>
<dbReference type="Proteomes" id="UP000002320">
    <property type="component" value="Unassembled WGS sequence"/>
</dbReference>
<dbReference type="PANTHER" id="PTHR21142">
    <property type="entry name" value="SARCOGLYCANS"/>
    <property type="match status" value="1"/>
</dbReference>
<dbReference type="eggNOG" id="ENOG502QUW4">
    <property type="taxonomic scope" value="Eukaryota"/>
</dbReference>
<evidence type="ECO:0000256" key="9">
    <source>
        <dbReference type="ARBA" id="ARBA00022968"/>
    </source>
</evidence>